<evidence type="ECO:0000256" key="1">
    <source>
        <dbReference type="SAM" id="MobiDB-lite"/>
    </source>
</evidence>
<evidence type="ECO:0000313" key="2">
    <source>
        <dbReference type="EMBL" id="KAH3837501.1"/>
    </source>
</evidence>
<sequence>MVKQKLRRLRWHHHQSREMSKSKSRQAETSLAIELCSFIKGDNEQSVKKQPRVAGPNVSFQAMYEAMKRQQARAEVWNLIHWL</sequence>
<protein>
    <submittedName>
        <fullName evidence="2">Uncharacterized protein</fullName>
    </submittedName>
</protein>
<feature type="region of interest" description="Disordered" evidence="1">
    <location>
        <begin position="1"/>
        <end position="27"/>
    </location>
</feature>
<evidence type="ECO:0000313" key="3">
    <source>
        <dbReference type="Proteomes" id="UP000828390"/>
    </source>
</evidence>
<reference evidence="2" key="2">
    <citation type="submission" date="2020-11" db="EMBL/GenBank/DDBJ databases">
        <authorList>
            <person name="McCartney M.A."/>
            <person name="Auch B."/>
            <person name="Kono T."/>
            <person name="Mallez S."/>
            <person name="Becker A."/>
            <person name="Gohl D.M."/>
            <person name="Silverstein K.A.T."/>
            <person name="Koren S."/>
            <person name="Bechman K.B."/>
            <person name="Herman A."/>
            <person name="Abrahante J.E."/>
            <person name="Garbe J."/>
        </authorList>
    </citation>
    <scope>NUCLEOTIDE SEQUENCE</scope>
    <source>
        <strain evidence="2">Duluth1</strain>
        <tissue evidence="2">Whole animal</tissue>
    </source>
</reference>
<organism evidence="2 3">
    <name type="scientific">Dreissena polymorpha</name>
    <name type="common">Zebra mussel</name>
    <name type="synonym">Mytilus polymorpha</name>
    <dbReference type="NCBI Taxonomy" id="45954"/>
    <lineage>
        <taxon>Eukaryota</taxon>
        <taxon>Metazoa</taxon>
        <taxon>Spiralia</taxon>
        <taxon>Lophotrochozoa</taxon>
        <taxon>Mollusca</taxon>
        <taxon>Bivalvia</taxon>
        <taxon>Autobranchia</taxon>
        <taxon>Heteroconchia</taxon>
        <taxon>Euheterodonta</taxon>
        <taxon>Imparidentia</taxon>
        <taxon>Neoheterodontei</taxon>
        <taxon>Myida</taxon>
        <taxon>Dreissenoidea</taxon>
        <taxon>Dreissenidae</taxon>
        <taxon>Dreissena</taxon>
    </lineage>
</organism>
<proteinExistence type="predicted"/>
<dbReference type="AlphaFoldDB" id="A0A9D4KD86"/>
<feature type="compositionally biased region" description="Basic residues" evidence="1">
    <location>
        <begin position="1"/>
        <end position="15"/>
    </location>
</feature>
<keyword evidence="3" id="KW-1185">Reference proteome</keyword>
<dbReference type="Proteomes" id="UP000828390">
    <property type="component" value="Unassembled WGS sequence"/>
</dbReference>
<dbReference type="EMBL" id="JAIWYP010000004">
    <property type="protein sequence ID" value="KAH3837501.1"/>
    <property type="molecule type" value="Genomic_DNA"/>
</dbReference>
<gene>
    <name evidence="2" type="ORF">DPMN_110892</name>
</gene>
<accession>A0A9D4KD86</accession>
<reference evidence="2" key="1">
    <citation type="journal article" date="2019" name="bioRxiv">
        <title>The Genome of the Zebra Mussel, Dreissena polymorpha: A Resource for Invasive Species Research.</title>
        <authorList>
            <person name="McCartney M.A."/>
            <person name="Auch B."/>
            <person name="Kono T."/>
            <person name="Mallez S."/>
            <person name="Zhang Y."/>
            <person name="Obille A."/>
            <person name="Becker A."/>
            <person name="Abrahante J.E."/>
            <person name="Garbe J."/>
            <person name="Badalamenti J.P."/>
            <person name="Herman A."/>
            <person name="Mangelson H."/>
            <person name="Liachko I."/>
            <person name="Sullivan S."/>
            <person name="Sone E.D."/>
            <person name="Koren S."/>
            <person name="Silverstein K.A.T."/>
            <person name="Beckman K.B."/>
            <person name="Gohl D.M."/>
        </authorList>
    </citation>
    <scope>NUCLEOTIDE SEQUENCE</scope>
    <source>
        <strain evidence="2">Duluth1</strain>
        <tissue evidence="2">Whole animal</tissue>
    </source>
</reference>
<name>A0A9D4KD86_DREPO</name>
<comment type="caution">
    <text evidence="2">The sequence shown here is derived from an EMBL/GenBank/DDBJ whole genome shotgun (WGS) entry which is preliminary data.</text>
</comment>